<reference evidence="8" key="2">
    <citation type="submission" date="2020-09" db="EMBL/GenBank/DDBJ databases">
        <authorList>
            <person name="Sun Q."/>
            <person name="Zhou Y."/>
        </authorList>
    </citation>
    <scope>NUCLEOTIDE SEQUENCE</scope>
    <source>
        <strain evidence="8">CGMCC 1.12726</strain>
    </source>
</reference>
<protein>
    <submittedName>
        <fullName evidence="8">Drug/metabolite DMT transporter permease</fullName>
    </submittedName>
</protein>
<feature type="domain" description="EamA" evidence="7">
    <location>
        <begin position="15"/>
        <end position="138"/>
    </location>
</feature>
<keyword evidence="5 6" id="KW-0472">Membrane</keyword>
<feature type="transmembrane region" description="Helical" evidence="6">
    <location>
        <begin position="151"/>
        <end position="168"/>
    </location>
</feature>
<dbReference type="PANTHER" id="PTHR32322:SF2">
    <property type="entry name" value="EAMA DOMAIN-CONTAINING PROTEIN"/>
    <property type="match status" value="1"/>
</dbReference>
<comment type="similarity">
    <text evidence="2">Belongs to the EamA transporter family.</text>
</comment>
<dbReference type="InterPro" id="IPR050638">
    <property type="entry name" value="AA-Vitamin_Transporters"/>
</dbReference>
<reference evidence="8" key="1">
    <citation type="journal article" date="2014" name="Int. J. Syst. Evol. Microbiol.">
        <title>Complete genome sequence of Corynebacterium casei LMG S-19264T (=DSM 44701T), isolated from a smear-ripened cheese.</title>
        <authorList>
            <consortium name="US DOE Joint Genome Institute (JGI-PGF)"/>
            <person name="Walter F."/>
            <person name="Albersmeier A."/>
            <person name="Kalinowski J."/>
            <person name="Ruckert C."/>
        </authorList>
    </citation>
    <scope>NUCLEOTIDE SEQUENCE</scope>
    <source>
        <strain evidence="8">CGMCC 1.12726</strain>
    </source>
</reference>
<dbReference type="GO" id="GO:0016020">
    <property type="term" value="C:membrane"/>
    <property type="evidence" value="ECO:0007669"/>
    <property type="project" value="UniProtKB-SubCell"/>
</dbReference>
<feature type="transmembrane region" description="Helical" evidence="6">
    <location>
        <begin position="180"/>
        <end position="197"/>
    </location>
</feature>
<evidence type="ECO:0000256" key="5">
    <source>
        <dbReference type="ARBA" id="ARBA00023136"/>
    </source>
</evidence>
<dbReference type="EMBL" id="BMFO01000002">
    <property type="protein sequence ID" value="GGF89486.1"/>
    <property type="molecule type" value="Genomic_DNA"/>
</dbReference>
<evidence type="ECO:0000256" key="1">
    <source>
        <dbReference type="ARBA" id="ARBA00004141"/>
    </source>
</evidence>
<comment type="caution">
    <text evidence="8">The sequence shown here is derived from an EMBL/GenBank/DDBJ whole genome shotgun (WGS) entry which is preliminary data.</text>
</comment>
<dbReference type="AlphaFoldDB" id="A0A917FMJ2"/>
<feature type="transmembrane region" description="Helical" evidence="6">
    <location>
        <begin position="242"/>
        <end position="262"/>
    </location>
</feature>
<dbReference type="SUPFAM" id="SSF103481">
    <property type="entry name" value="Multidrug resistance efflux transporter EmrE"/>
    <property type="match status" value="2"/>
</dbReference>
<evidence type="ECO:0000256" key="4">
    <source>
        <dbReference type="ARBA" id="ARBA00022989"/>
    </source>
</evidence>
<evidence type="ECO:0000256" key="3">
    <source>
        <dbReference type="ARBA" id="ARBA00022692"/>
    </source>
</evidence>
<name>A0A917FMJ2_9GAMM</name>
<evidence type="ECO:0000313" key="8">
    <source>
        <dbReference type="EMBL" id="GGF89486.1"/>
    </source>
</evidence>
<feature type="domain" description="EamA" evidence="7">
    <location>
        <begin position="153"/>
        <end position="284"/>
    </location>
</feature>
<proteinExistence type="inferred from homology"/>
<accession>A0A917FMJ2</accession>
<feature type="transmembrane region" description="Helical" evidence="6">
    <location>
        <begin position="40"/>
        <end position="58"/>
    </location>
</feature>
<evidence type="ECO:0000256" key="2">
    <source>
        <dbReference type="ARBA" id="ARBA00007362"/>
    </source>
</evidence>
<comment type="subcellular location">
    <subcellularLocation>
        <location evidence="1">Membrane</location>
        <topology evidence="1">Multi-pass membrane protein</topology>
    </subcellularLocation>
</comment>
<evidence type="ECO:0000256" key="6">
    <source>
        <dbReference type="SAM" id="Phobius"/>
    </source>
</evidence>
<dbReference type="InterPro" id="IPR000620">
    <property type="entry name" value="EamA_dom"/>
</dbReference>
<dbReference type="Pfam" id="PF00892">
    <property type="entry name" value="EamA"/>
    <property type="match status" value="2"/>
</dbReference>
<feature type="transmembrane region" description="Helical" evidence="6">
    <location>
        <begin position="65"/>
        <end position="88"/>
    </location>
</feature>
<sequence>MPSKATRLSGAELGLVTLICLAWAGNFITSKLALAEFPPFLFTALRLLLLTALLGAFLKLPPRAVWPRLTAVALFNGVLHFGLSFWSLKLSRNIASPAIVMQSYVPMVALLGWWLLGERFHWRTGTAIAVSFLGVLVLGLDPSILSDPLPLGLMLLSALFIALGTIAMRGLQMDLIQQQGWTAAIGLAPIWLLSLWLEGDPVAHIQGASLQAWAGVLYAALIASLVGHGLFFVLIKRHPVAMITPYLLTAPLLAALLGVWLLGDQVGIRVWIGGAMVLSGVLGVALRNLKKAKPEPPVAADLV</sequence>
<dbReference type="InterPro" id="IPR037185">
    <property type="entry name" value="EmrE-like"/>
</dbReference>
<feature type="transmembrane region" description="Helical" evidence="6">
    <location>
        <begin position="128"/>
        <end position="145"/>
    </location>
</feature>
<organism evidence="8 9">
    <name type="scientific">Arenimonas maotaiensis</name>
    <dbReference type="NCBI Taxonomy" id="1446479"/>
    <lineage>
        <taxon>Bacteria</taxon>
        <taxon>Pseudomonadati</taxon>
        <taxon>Pseudomonadota</taxon>
        <taxon>Gammaproteobacteria</taxon>
        <taxon>Lysobacterales</taxon>
        <taxon>Lysobacteraceae</taxon>
        <taxon>Arenimonas</taxon>
    </lineage>
</organism>
<keyword evidence="9" id="KW-1185">Reference proteome</keyword>
<keyword evidence="3 6" id="KW-0812">Transmembrane</keyword>
<feature type="transmembrane region" description="Helical" evidence="6">
    <location>
        <begin position="217"/>
        <end position="235"/>
    </location>
</feature>
<feature type="transmembrane region" description="Helical" evidence="6">
    <location>
        <begin position="268"/>
        <end position="286"/>
    </location>
</feature>
<feature type="transmembrane region" description="Helical" evidence="6">
    <location>
        <begin position="94"/>
        <end position="116"/>
    </location>
</feature>
<evidence type="ECO:0000313" key="9">
    <source>
        <dbReference type="Proteomes" id="UP000632858"/>
    </source>
</evidence>
<gene>
    <name evidence="8" type="ORF">GCM10010960_09180</name>
</gene>
<dbReference type="Proteomes" id="UP000632858">
    <property type="component" value="Unassembled WGS sequence"/>
</dbReference>
<dbReference type="RefSeq" id="WP_188448286.1">
    <property type="nucleotide sequence ID" value="NZ_BMFO01000002.1"/>
</dbReference>
<evidence type="ECO:0000259" key="7">
    <source>
        <dbReference type="Pfam" id="PF00892"/>
    </source>
</evidence>
<dbReference type="PANTHER" id="PTHR32322">
    <property type="entry name" value="INNER MEMBRANE TRANSPORTER"/>
    <property type="match status" value="1"/>
</dbReference>
<keyword evidence="4 6" id="KW-1133">Transmembrane helix</keyword>